<dbReference type="InterPro" id="IPR036640">
    <property type="entry name" value="ABC1_TM_sf"/>
</dbReference>
<dbReference type="GO" id="GO:0005524">
    <property type="term" value="F:ATP binding"/>
    <property type="evidence" value="ECO:0007669"/>
    <property type="project" value="InterPro"/>
</dbReference>
<name>A0AA37NV25_9PEZI</name>
<keyword evidence="4" id="KW-0677">Repeat</keyword>
<feature type="domain" description="ABC transmembrane type-1" evidence="9">
    <location>
        <begin position="49"/>
        <end position="317"/>
    </location>
</feature>
<feature type="transmembrane region" description="Helical" evidence="8">
    <location>
        <begin position="197"/>
        <end position="216"/>
    </location>
</feature>
<feature type="transmembrane region" description="Helical" evidence="8">
    <location>
        <begin position="275"/>
        <end position="296"/>
    </location>
</feature>
<dbReference type="PANTHER" id="PTHR43394:SF11">
    <property type="entry name" value="ATP-BINDING CASSETTE TRANSPORTER"/>
    <property type="match status" value="1"/>
</dbReference>
<feature type="region of interest" description="Disordered" evidence="7">
    <location>
        <begin position="1"/>
        <end position="25"/>
    </location>
</feature>
<protein>
    <submittedName>
        <fullName evidence="10">Leptomycin B resistance protein pmd1</fullName>
    </submittedName>
</protein>
<dbReference type="GO" id="GO:0015421">
    <property type="term" value="F:ABC-type oligopeptide transporter activity"/>
    <property type="evidence" value="ECO:0007669"/>
    <property type="project" value="TreeGrafter"/>
</dbReference>
<gene>
    <name evidence="10" type="ORF">ColSpa_02938</name>
</gene>
<comment type="subcellular location">
    <subcellularLocation>
        <location evidence="1">Membrane</location>
        <topology evidence="1">Multi-pass membrane protein</topology>
    </subcellularLocation>
</comment>
<dbReference type="CDD" id="cd18577">
    <property type="entry name" value="ABC_6TM_Pgp_ABCB1_D1_like"/>
    <property type="match status" value="1"/>
</dbReference>
<dbReference type="Pfam" id="PF00664">
    <property type="entry name" value="ABC_membrane"/>
    <property type="match status" value="1"/>
</dbReference>
<dbReference type="GO" id="GO:0090374">
    <property type="term" value="P:oligopeptide export from mitochondrion"/>
    <property type="evidence" value="ECO:0007669"/>
    <property type="project" value="TreeGrafter"/>
</dbReference>
<dbReference type="RefSeq" id="XP_049125107.1">
    <property type="nucleotide sequence ID" value="XM_049269150.1"/>
</dbReference>
<evidence type="ECO:0000256" key="2">
    <source>
        <dbReference type="ARBA" id="ARBA00022448"/>
    </source>
</evidence>
<evidence type="ECO:0000256" key="1">
    <source>
        <dbReference type="ARBA" id="ARBA00004141"/>
    </source>
</evidence>
<accession>A0AA37NV25</accession>
<dbReference type="GeneID" id="73323740"/>
<evidence type="ECO:0000256" key="8">
    <source>
        <dbReference type="SAM" id="Phobius"/>
    </source>
</evidence>
<evidence type="ECO:0000256" key="3">
    <source>
        <dbReference type="ARBA" id="ARBA00022692"/>
    </source>
</evidence>
<keyword evidence="11" id="KW-1185">Reference proteome</keyword>
<dbReference type="PANTHER" id="PTHR43394">
    <property type="entry name" value="ATP-DEPENDENT PERMEASE MDL1, MITOCHONDRIAL"/>
    <property type="match status" value="1"/>
</dbReference>
<dbReference type="Proteomes" id="UP001055115">
    <property type="component" value="Unassembled WGS sequence"/>
</dbReference>
<evidence type="ECO:0000256" key="6">
    <source>
        <dbReference type="ARBA" id="ARBA00023136"/>
    </source>
</evidence>
<evidence type="ECO:0000256" key="7">
    <source>
        <dbReference type="SAM" id="MobiDB-lite"/>
    </source>
</evidence>
<feature type="transmembrane region" description="Helical" evidence="8">
    <location>
        <begin position="171"/>
        <end position="191"/>
    </location>
</feature>
<evidence type="ECO:0000256" key="5">
    <source>
        <dbReference type="ARBA" id="ARBA00022989"/>
    </source>
</evidence>
<dbReference type="InterPro" id="IPR039421">
    <property type="entry name" value="Type_1_exporter"/>
</dbReference>
<organism evidence="10 11">
    <name type="scientific">Colletotrichum spaethianum</name>
    <dbReference type="NCBI Taxonomy" id="700344"/>
    <lineage>
        <taxon>Eukaryota</taxon>
        <taxon>Fungi</taxon>
        <taxon>Dikarya</taxon>
        <taxon>Ascomycota</taxon>
        <taxon>Pezizomycotina</taxon>
        <taxon>Sordariomycetes</taxon>
        <taxon>Hypocreomycetidae</taxon>
        <taxon>Glomerellales</taxon>
        <taxon>Glomerellaceae</taxon>
        <taxon>Colletotrichum</taxon>
        <taxon>Colletotrichum spaethianum species complex</taxon>
    </lineage>
</organism>
<dbReference type="EMBL" id="BQXU01000005">
    <property type="protein sequence ID" value="GKT42757.1"/>
    <property type="molecule type" value="Genomic_DNA"/>
</dbReference>
<dbReference type="PROSITE" id="PS50929">
    <property type="entry name" value="ABC_TM1F"/>
    <property type="match status" value="1"/>
</dbReference>
<dbReference type="AlphaFoldDB" id="A0AA37NV25"/>
<dbReference type="GO" id="GO:0005743">
    <property type="term" value="C:mitochondrial inner membrane"/>
    <property type="evidence" value="ECO:0007669"/>
    <property type="project" value="TreeGrafter"/>
</dbReference>
<comment type="caution">
    <text evidence="10">The sequence shown here is derived from an EMBL/GenBank/DDBJ whole genome shotgun (WGS) entry which is preliminary data.</text>
</comment>
<dbReference type="InterPro" id="IPR011527">
    <property type="entry name" value="ABC1_TM_dom"/>
</dbReference>
<reference evidence="10 11" key="1">
    <citation type="submission" date="2022-03" db="EMBL/GenBank/DDBJ databases">
        <title>Genome data of Colletotrichum spp.</title>
        <authorList>
            <person name="Utami Y.D."/>
            <person name="Hiruma K."/>
        </authorList>
    </citation>
    <scope>NUCLEOTIDE SEQUENCE [LARGE SCALE GENOMIC DNA]</scope>
    <source>
        <strain evidence="10 11">MAFF 239500</strain>
    </source>
</reference>
<sequence>MAATKDYRDDVVDNPAQSSQGDQGEPSAFKGYLRVFAFGHAVDYALESIAIIAAIASGIALAMVNLVIGQFISLLSDSYPSSGSQPDGFMAAVSKTALYFVYIGIVRFVCTYIYASFFTFVAHRLTRNIQHEYLRAAFSQEIGFFDKYSGSISMQATSNGKLIQSGIGEKLGMLVQAIATFVAAFVIALITQWKLTLIIIGMVPVLLIVVGGAAGMDAQIETEILKIHAQAASFAETTLAGVRTVHAFDLRNRVVSRYDSFLQNSFRLGMKKNKIYGVLFGGEYFIVHAAMGLAFWQGIAMVNRGEIPDLGTVFTSVHSLVPSSSFHSNST</sequence>
<feature type="compositionally biased region" description="Basic and acidic residues" evidence="7">
    <location>
        <begin position="1"/>
        <end position="11"/>
    </location>
</feature>
<evidence type="ECO:0000256" key="4">
    <source>
        <dbReference type="ARBA" id="ARBA00022737"/>
    </source>
</evidence>
<feature type="transmembrane region" description="Helical" evidence="8">
    <location>
        <begin position="49"/>
        <end position="76"/>
    </location>
</feature>
<evidence type="ECO:0000313" key="10">
    <source>
        <dbReference type="EMBL" id="GKT42757.1"/>
    </source>
</evidence>
<keyword evidence="6 8" id="KW-0472">Membrane</keyword>
<evidence type="ECO:0000313" key="11">
    <source>
        <dbReference type="Proteomes" id="UP001055115"/>
    </source>
</evidence>
<keyword evidence="3 8" id="KW-0812">Transmembrane</keyword>
<dbReference type="SUPFAM" id="SSF90123">
    <property type="entry name" value="ABC transporter transmembrane region"/>
    <property type="match status" value="1"/>
</dbReference>
<keyword evidence="5 8" id="KW-1133">Transmembrane helix</keyword>
<evidence type="ECO:0000259" key="9">
    <source>
        <dbReference type="PROSITE" id="PS50929"/>
    </source>
</evidence>
<keyword evidence="2" id="KW-0813">Transport</keyword>
<feature type="transmembrane region" description="Helical" evidence="8">
    <location>
        <begin position="96"/>
        <end position="121"/>
    </location>
</feature>
<dbReference type="Gene3D" id="1.20.1560.10">
    <property type="entry name" value="ABC transporter type 1, transmembrane domain"/>
    <property type="match status" value="1"/>
</dbReference>
<proteinExistence type="predicted"/>